<dbReference type="InterPro" id="IPR055135">
    <property type="entry name" value="PRMT_dom"/>
</dbReference>
<keyword evidence="3 6" id="KW-0949">S-adenosyl-L-methionine</keyword>
<dbReference type="EMBL" id="CAJHNH020000369">
    <property type="protein sequence ID" value="CAG5117229.1"/>
    <property type="molecule type" value="Genomic_DNA"/>
</dbReference>
<dbReference type="PANTHER" id="PTHR11006:SF73">
    <property type="entry name" value="PROTEIN ARGININE N-METHYLTRANSFERASE 6"/>
    <property type="match status" value="1"/>
</dbReference>
<evidence type="ECO:0000256" key="5">
    <source>
        <dbReference type="ARBA" id="ARBA00042685"/>
    </source>
</evidence>
<proteinExistence type="predicted"/>
<feature type="domain" description="Protein arginine N-methyltransferase" evidence="7">
    <location>
        <begin position="80"/>
        <end position="245"/>
    </location>
</feature>
<evidence type="ECO:0000259" key="7">
    <source>
        <dbReference type="Pfam" id="PF22528"/>
    </source>
</evidence>
<dbReference type="OrthoDB" id="7848332at2759"/>
<dbReference type="InterPro" id="IPR029063">
    <property type="entry name" value="SAM-dependent_MTases_sf"/>
</dbReference>
<name>A0A8S3YJP8_9EUPU</name>
<dbReference type="PROSITE" id="PS51678">
    <property type="entry name" value="SAM_MT_PRMT"/>
    <property type="match status" value="1"/>
</dbReference>
<dbReference type="Gene3D" id="2.70.160.11">
    <property type="entry name" value="Hnrnp arginine n-methyltransferase1"/>
    <property type="match status" value="1"/>
</dbReference>
<dbReference type="PANTHER" id="PTHR11006">
    <property type="entry name" value="PROTEIN ARGININE N-METHYLTRANSFERASE"/>
    <property type="match status" value="1"/>
</dbReference>
<gene>
    <name evidence="8" type="ORF">CUNI_LOCUS2787</name>
</gene>
<dbReference type="GO" id="GO:0042054">
    <property type="term" value="F:histone methyltransferase activity"/>
    <property type="evidence" value="ECO:0007669"/>
    <property type="project" value="TreeGrafter"/>
</dbReference>
<evidence type="ECO:0000256" key="2">
    <source>
        <dbReference type="ARBA" id="ARBA00022679"/>
    </source>
</evidence>
<sequence length="257" mass="29207">YAIEPSGLASLAQRVTKENGLDSIITVLHSQPETAEVPVKVDAIICAWMGYNLLCESSLPSLLTARDRFLKQDGVMYPCAADLYLAPFTDNHFQEKWDTWKQMKQIYGVSMESMVAAAEGSLTVQTERLQLEVESVLANACQVCHFDMKSITLQDAEMIKADFNFRCYSHNIMHGFATWFTVSFPGSVVLDTSPYALKTHWGQTGMYLKTPITVKQGSEIRGVFKMYPSGEDRKCWNIEIEFQLNRDKKYTQHWQCS</sequence>
<evidence type="ECO:0000256" key="6">
    <source>
        <dbReference type="PROSITE-ProRule" id="PRU01015"/>
    </source>
</evidence>
<dbReference type="Pfam" id="PF22528">
    <property type="entry name" value="PRMT_C"/>
    <property type="match status" value="1"/>
</dbReference>
<dbReference type="SUPFAM" id="SSF53335">
    <property type="entry name" value="S-adenosyl-L-methionine-dependent methyltransferases"/>
    <property type="match status" value="1"/>
</dbReference>
<dbReference type="GO" id="GO:0016274">
    <property type="term" value="F:protein-arginine N-methyltransferase activity"/>
    <property type="evidence" value="ECO:0007669"/>
    <property type="project" value="InterPro"/>
</dbReference>
<evidence type="ECO:0000256" key="4">
    <source>
        <dbReference type="ARBA" id="ARBA00040406"/>
    </source>
</evidence>
<keyword evidence="9" id="KW-1185">Reference proteome</keyword>
<keyword evidence="1 6" id="KW-0489">Methyltransferase</keyword>
<dbReference type="Proteomes" id="UP000678393">
    <property type="component" value="Unassembled WGS sequence"/>
</dbReference>
<protein>
    <recommendedName>
        <fullName evidence="4">Protein arginine N-methyltransferase 6</fullName>
    </recommendedName>
    <alternativeName>
        <fullName evidence="5">Histone-arginine N-methyltransferase PRMT6</fullName>
    </alternativeName>
</protein>
<comment type="caution">
    <text evidence="8">The sequence shown here is derived from an EMBL/GenBank/DDBJ whole genome shotgun (WGS) entry which is preliminary data.</text>
</comment>
<dbReference type="InterPro" id="IPR025799">
    <property type="entry name" value="Arg_MeTrfase"/>
</dbReference>
<feature type="non-terminal residue" evidence="8">
    <location>
        <position position="1"/>
    </location>
</feature>
<reference evidence="8" key="1">
    <citation type="submission" date="2021-04" db="EMBL/GenBank/DDBJ databases">
        <authorList>
            <consortium name="Molecular Ecology Group"/>
        </authorList>
    </citation>
    <scope>NUCLEOTIDE SEQUENCE</scope>
</reference>
<evidence type="ECO:0000256" key="1">
    <source>
        <dbReference type="ARBA" id="ARBA00022603"/>
    </source>
</evidence>
<evidence type="ECO:0000313" key="8">
    <source>
        <dbReference type="EMBL" id="CAG5117229.1"/>
    </source>
</evidence>
<keyword evidence="2 6" id="KW-0808">Transferase</keyword>
<organism evidence="8 9">
    <name type="scientific">Candidula unifasciata</name>
    <dbReference type="NCBI Taxonomy" id="100452"/>
    <lineage>
        <taxon>Eukaryota</taxon>
        <taxon>Metazoa</taxon>
        <taxon>Spiralia</taxon>
        <taxon>Lophotrochozoa</taxon>
        <taxon>Mollusca</taxon>
        <taxon>Gastropoda</taxon>
        <taxon>Heterobranchia</taxon>
        <taxon>Euthyneura</taxon>
        <taxon>Panpulmonata</taxon>
        <taxon>Eupulmonata</taxon>
        <taxon>Stylommatophora</taxon>
        <taxon>Helicina</taxon>
        <taxon>Helicoidea</taxon>
        <taxon>Geomitridae</taxon>
        <taxon>Candidula</taxon>
    </lineage>
</organism>
<dbReference type="Gene3D" id="3.40.50.150">
    <property type="entry name" value="Vaccinia Virus protein VP39"/>
    <property type="match status" value="1"/>
</dbReference>
<dbReference type="AlphaFoldDB" id="A0A8S3YJP8"/>
<evidence type="ECO:0000256" key="3">
    <source>
        <dbReference type="ARBA" id="ARBA00022691"/>
    </source>
</evidence>
<dbReference type="GO" id="GO:0032259">
    <property type="term" value="P:methylation"/>
    <property type="evidence" value="ECO:0007669"/>
    <property type="project" value="UniProtKB-KW"/>
</dbReference>
<evidence type="ECO:0000313" key="9">
    <source>
        <dbReference type="Proteomes" id="UP000678393"/>
    </source>
</evidence>
<accession>A0A8S3YJP8</accession>